<keyword evidence="2" id="KW-0645">Protease</keyword>
<feature type="chain" id="PRO_5039169222" evidence="1">
    <location>
        <begin position="23"/>
        <end position="131"/>
    </location>
</feature>
<dbReference type="InterPro" id="IPR008969">
    <property type="entry name" value="CarboxyPept-like_regulatory"/>
</dbReference>
<evidence type="ECO:0000256" key="1">
    <source>
        <dbReference type="SAM" id="SignalP"/>
    </source>
</evidence>
<accession>A0A9D1M8L6</accession>
<keyword evidence="2" id="KW-0378">Hydrolase</keyword>
<feature type="signal peptide" evidence="1">
    <location>
        <begin position="1"/>
        <end position="22"/>
    </location>
</feature>
<dbReference type="SUPFAM" id="SSF49464">
    <property type="entry name" value="Carboxypeptidase regulatory domain-like"/>
    <property type="match status" value="1"/>
</dbReference>
<reference evidence="2" key="1">
    <citation type="submission" date="2020-10" db="EMBL/GenBank/DDBJ databases">
        <authorList>
            <person name="Gilroy R."/>
        </authorList>
    </citation>
    <scope>NUCLEOTIDE SEQUENCE</scope>
    <source>
        <strain evidence="2">CHK158-818</strain>
    </source>
</reference>
<gene>
    <name evidence="2" type="ORF">IAB03_07805</name>
</gene>
<dbReference type="Pfam" id="PF13620">
    <property type="entry name" value="CarboxypepD_reg"/>
    <property type="match status" value="1"/>
</dbReference>
<reference evidence="2" key="2">
    <citation type="journal article" date="2021" name="PeerJ">
        <title>Extensive microbial diversity within the chicken gut microbiome revealed by metagenomics and culture.</title>
        <authorList>
            <person name="Gilroy R."/>
            <person name="Ravi A."/>
            <person name="Getino M."/>
            <person name="Pursley I."/>
            <person name="Horton D.L."/>
            <person name="Alikhan N.F."/>
            <person name="Baker D."/>
            <person name="Gharbi K."/>
            <person name="Hall N."/>
            <person name="Watson M."/>
            <person name="Adriaenssens E.M."/>
            <person name="Foster-Nyarko E."/>
            <person name="Jarju S."/>
            <person name="Secka A."/>
            <person name="Antonio M."/>
            <person name="Oren A."/>
            <person name="Chaudhuri R.R."/>
            <person name="La Ragione R."/>
            <person name="Hildebrand F."/>
            <person name="Pallen M.J."/>
        </authorList>
    </citation>
    <scope>NUCLEOTIDE SEQUENCE</scope>
    <source>
        <strain evidence="2">CHK158-818</strain>
    </source>
</reference>
<comment type="caution">
    <text evidence="2">The sequence shown here is derived from an EMBL/GenBank/DDBJ whole genome shotgun (WGS) entry which is preliminary data.</text>
</comment>
<evidence type="ECO:0000313" key="3">
    <source>
        <dbReference type="Proteomes" id="UP000824112"/>
    </source>
</evidence>
<evidence type="ECO:0000313" key="2">
    <source>
        <dbReference type="EMBL" id="HIU55691.1"/>
    </source>
</evidence>
<sequence length="131" mass="14161">MIKTIILSALFMLPSLSINLSAQTLKSEATVNGIVKTSEGDILADATIQLLDGQSRIIKKLVLSGQDGTFSISDVPAGNYVVCISYVGFEPIYKAITVYPEQQIANMGENILSLQDTMLEGITIYADEDDK</sequence>
<dbReference type="Proteomes" id="UP000824112">
    <property type="component" value="Unassembled WGS sequence"/>
</dbReference>
<dbReference type="EMBL" id="DVNA01000173">
    <property type="protein sequence ID" value="HIU55691.1"/>
    <property type="molecule type" value="Genomic_DNA"/>
</dbReference>
<name>A0A9D1M8L6_9BACT</name>
<dbReference type="Gene3D" id="2.60.40.1120">
    <property type="entry name" value="Carboxypeptidase-like, regulatory domain"/>
    <property type="match status" value="1"/>
</dbReference>
<organism evidence="2 3">
    <name type="scientific">Candidatus Gallibacteroides avistercoris</name>
    <dbReference type="NCBI Taxonomy" id="2840833"/>
    <lineage>
        <taxon>Bacteria</taxon>
        <taxon>Pseudomonadati</taxon>
        <taxon>Bacteroidota</taxon>
        <taxon>Bacteroidia</taxon>
        <taxon>Bacteroidales</taxon>
        <taxon>Bacteroidaceae</taxon>
        <taxon>Bacteroidaceae incertae sedis</taxon>
        <taxon>Candidatus Gallibacteroides</taxon>
    </lineage>
</organism>
<dbReference type="GO" id="GO:0004180">
    <property type="term" value="F:carboxypeptidase activity"/>
    <property type="evidence" value="ECO:0007669"/>
    <property type="project" value="UniProtKB-KW"/>
</dbReference>
<proteinExistence type="predicted"/>
<dbReference type="AlphaFoldDB" id="A0A9D1M8L6"/>
<keyword evidence="1" id="KW-0732">Signal</keyword>
<keyword evidence="2" id="KW-0121">Carboxypeptidase</keyword>
<protein>
    <submittedName>
        <fullName evidence="2">Carboxypeptidase regulatory-like domain-containing protein</fullName>
    </submittedName>
</protein>